<keyword evidence="2" id="KW-0238">DNA-binding</keyword>
<dbReference type="PRINTS" id="PR00038">
    <property type="entry name" value="HTHLUXR"/>
</dbReference>
<evidence type="ECO:0000256" key="2">
    <source>
        <dbReference type="ARBA" id="ARBA00023125"/>
    </source>
</evidence>
<organism evidence="5 6">
    <name type="scientific">Alistipes timonensis JC136</name>
    <dbReference type="NCBI Taxonomy" id="1033731"/>
    <lineage>
        <taxon>Bacteria</taxon>
        <taxon>Pseudomonadati</taxon>
        <taxon>Bacteroidota</taxon>
        <taxon>Bacteroidia</taxon>
        <taxon>Bacteroidales</taxon>
        <taxon>Rikenellaceae</taxon>
        <taxon>Alistipes</taxon>
    </lineage>
</organism>
<dbReference type="EMBL" id="FNRI01000003">
    <property type="protein sequence ID" value="SEA41299.1"/>
    <property type="molecule type" value="Genomic_DNA"/>
</dbReference>
<dbReference type="Pfam" id="PF00196">
    <property type="entry name" value="GerE"/>
    <property type="match status" value="1"/>
</dbReference>
<dbReference type="RefSeq" id="WP_010261595.1">
    <property type="nucleotide sequence ID" value="NZ_CAEG01000010.1"/>
</dbReference>
<dbReference type="SUPFAM" id="SSF46894">
    <property type="entry name" value="C-terminal effector domain of the bipartite response regulators"/>
    <property type="match status" value="1"/>
</dbReference>
<proteinExistence type="predicted"/>
<dbReference type="InterPro" id="IPR000792">
    <property type="entry name" value="Tscrpt_reg_LuxR_C"/>
</dbReference>
<dbReference type="GO" id="GO:0006355">
    <property type="term" value="P:regulation of DNA-templated transcription"/>
    <property type="evidence" value="ECO:0007669"/>
    <property type="project" value="InterPro"/>
</dbReference>
<keyword evidence="6" id="KW-1185">Reference proteome</keyword>
<keyword evidence="1" id="KW-0805">Transcription regulation</keyword>
<dbReference type="SMART" id="SM00421">
    <property type="entry name" value="HTH_LUXR"/>
    <property type="match status" value="1"/>
</dbReference>
<keyword evidence="3" id="KW-0804">Transcription</keyword>
<dbReference type="STRING" id="1033731.SAMN05444145_103177"/>
<dbReference type="Proteomes" id="UP000183253">
    <property type="component" value="Unassembled WGS sequence"/>
</dbReference>
<dbReference type="OrthoDB" id="937463at2"/>
<dbReference type="PROSITE" id="PS50043">
    <property type="entry name" value="HTH_LUXR_2"/>
    <property type="match status" value="1"/>
</dbReference>
<dbReference type="PANTHER" id="PTHR44688">
    <property type="entry name" value="DNA-BINDING TRANSCRIPTIONAL ACTIVATOR DEVR_DOSR"/>
    <property type="match status" value="1"/>
</dbReference>
<dbReference type="Gene3D" id="1.10.10.10">
    <property type="entry name" value="Winged helix-like DNA-binding domain superfamily/Winged helix DNA-binding domain"/>
    <property type="match status" value="1"/>
</dbReference>
<evidence type="ECO:0000256" key="1">
    <source>
        <dbReference type="ARBA" id="ARBA00023015"/>
    </source>
</evidence>
<evidence type="ECO:0000259" key="4">
    <source>
        <dbReference type="PROSITE" id="PS50043"/>
    </source>
</evidence>
<dbReference type="InterPro" id="IPR036388">
    <property type="entry name" value="WH-like_DNA-bd_sf"/>
</dbReference>
<feature type="domain" description="HTH luxR-type" evidence="4">
    <location>
        <begin position="229"/>
        <end position="294"/>
    </location>
</feature>
<protein>
    <submittedName>
        <fullName evidence="5">Regulator of cell morphogenesis and NO signaling</fullName>
    </submittedName>
</protein>
<dbReference type="PANTHER" id="PTHR44688:SF16">
    <property type="entry name" value="DNA-BINDING TRANSCRIPTIONAL ACTIVATOR DEVR_DOSR"/>
    <property type="match status" value="1"/>
</dbReference>
<dbReference type="CDD" id="cd06170">
    <property type="entry name" value="LuxR_C_like"/>
    <property type="match status" value="1"/>
</dbReference>
<reference evidence="5 6" key="1">
    <citation type="submission" date="2016-10" db="EMBL/GenBank/DDBJ databases">
        <authorList>
            <person name="de Groot N.N."/>
        </authorList>
    </citation>
    <scope>NUCLEOTIDE SEQUENCE [LARGE SCALE GENOMIC DNA]</scope>
    <source>
        <strain evidence="5 6">DSM 25383</strain>
    </source>
</reference>
<evidence type="ECO:0000313" key="6">
    <source>
        <dbReference type="Proteomes" id="UP000183253"/>
    </source>
</evidence>
<dbReference type="AlphaFoldDB" id="A0A1H4AZK7"/>
<gene>
    <name evidence="5" type="ORF">SAMN05444145_103177</name>
</gene>
<accession>A0A1H4AZK7</accession>
<sequence>MYKNGGYTGDDRMCDLVCDRYAVLQVMSRFGIALGFGDKTIAEVCAENKVDAATFLAVVNMLMNFGNGAELAGEVSVRSLTDYLHNSHSYFLDFRLPAIRRKLIEAVDCAQSDVAFAIMRFFDEYAAEVQRHMSYEEQTVFPYVESLLAGEKSSAYSMDIFRRQHDQVDIKLRELKNIIIKYYPSGSTNELNGVLFDIFNCEHELASHNAVEDDIFIPAVERLAAKGPRAVKPEPLSAREKEIIVCVVKGMTNKQIADALCISAHTVITHRRNIAAKLQIHSAAGLTIYAIVNKLVELSEIKDTITDLQP</sequence>
<dbReference type="InterPro" id="IPR012312">
    <property type="entry name" value="Hemerythrin-like"/>
</dbReference>
<dbReference type="PROSITE" id="PS00622">
    <property type="entry name" value="HTH_LUXR_1"/>
    <property type="match status" value="1"/>
</dbReference>
<dbReference type="InterPro" id="IPR016032">
    <property type="entry name" value="Sig_transdc_resp-reg_C-effctor"/>
</dbReference>
<evidence type="ECO:0000313" key="5">
    <source>
        <dbReference type="EMBL" id="SEA41299.1"/>
    </source>
</evidence>
<dbReference type="GO" id="GO:0003677">
    <property type="term" value="F:DNA binding"/>
    <property type="evidence" value="ECO:0007669"/>
    <property type="project" value="UniProtKB-KW"/>
</dbReference>
<name>A0A1H4AZK7_9BACT</name>
<dbReference type="Pfam" id="PF01814">
    <property type="entry name" value="Hemerythrin"/>
    <property type="match status" value="1"/>
</dbReference>
<evidence type="ECO:0000256" key="3">
    <source>
        <dbReference type="ARBA" id="ARBA00023163"/>
    </source>
</evidence>